<protein>
    <submittedName>
        <fullName evidence="4">Porin family protein</fullName>
    </submittedName>
</protein>
<evidence type="ECO:0000259" key="3">
    <source>
        <dbReference type="Pfam" id="PF13505"/>
    </source>
</evidence>
<proteinExistence type="predicted"/>
<keyword evidence="5" id="KW-1185">Reference proteome</keyword>
<feature type="chain" id="PRO_5017955030" evidence="2">
    <location>
        <begin position="19"/>
        <end position="203"/>
    </location>
</feature>
<gene>
    <name evidence="4" type="ORF">EIB73_01115</name>
</gene>
<dbReference type="KEGG" id="ccas:EIB73_01115"/>
<keyword evidence="1 2" id="KW-0732">Signal</keyword>
<dbReference type="RefSeq" id="WP_125021818.1">
    <property type="nucleotide sequence ID" value="NZ_CP034159.1"/>
</dbReference>
<dbReference type="InterPro" id="IPR011250">
    <property type="entry name" value="OMP/PagP_B-barrel"/>
</dbReference>
<dbReference type="Proteomes" id="UP000270185">
    <property type="component" value="Chromosome"/>
</dbReference>
<evidence type="ECO:0000256" key="1">
    <source>
        <dbReference type="ARBA" id="ARBA00022729"/>
    </source>
</evidence>
<sequence>MKKLLLVGAVALFGALNAQMEKGSWIVSGKTGIDFSSATTKYTAEGQSYDGPKVSTFTITPSVGYFVANNIAVGVDLGFTSTKTTFKNSALEFDYEEKTSVFSILPNATYYFPTASNLRPYLGAGIGYGSLTSTDFFNDEETTKGGFLWGAKGGLLYMLNSNIGIDLGAGYNSLTTKETVDNTEVKTSADAFGVSAGISVFFR</sequence>
<dbReference type="Gene3D" id="2.40.160.20">
    <property type="match status" value="1"/>
</dbReference>
<dbReference type="Pfam" id="PF13505">
    <property type="entry name" value="OMP_b-brl"/>
    <property type="match status" value="1"/>
</dbReference>
<organism evidence="4 5">
    <name type="scientific">Kaistella carnis</name>
    <dbReference type="NCBI Taxonomy" id="1241979"/>
    <lineage>
        <taxon>Bacteria</taxon>
        <taxon>Pseudomonadati</taxon>
        <taxon>Bacteroidota</taxon>
        <taxon>Flavobacteriia</taxon>
        <taxon>Flavobacteriales</taxon>
        <taxon>Weeksellaceae</taxon>
        <taxon>Chryseobacterium group</taxon>
        <taxon>Kaistella</taxon>
    </lineage>
</organism>
<dbReference type="AlphaFoldDB" id="A0A3G8XFC1"/>
<accession>A0A3G8XFC1</accession>
<evidence type="ECO:0000256" key="2">
    <source>
        <dbReference type="SAM" id="SignalP"/>
    </source>
</evidence>
<dbReference type="OrthoDB" id="945117at2"/>
<reference evidence="5" key="1">
    <citation type="submission" date="2018-11" db="EMBL/GenBank/DDBJ databases">
        <title>Proposal to divide the Flavobacteriaceae and reorganize its genera based on Amino Acid Identity values calculated from whole genome sequences.</title>
        <authorList>
            <person name="Nicholson A.C."/>
            <person name="Gulvik C.A."/>
            <person name="Whitney A.M."/>
            <person name="Humrighouse B.W."/>
            <person name="Bell M."/>
            <person name="Holmes B."/>
            <person name="Steigerwalt A.G."/>
            <person name="Villarma A."/>
            <person name="Sheth M."/>
            <person name="Batra D."/>
            <person name="Pryor J."/>
            <person name="Bernardet J.-F."/>
            <person name="Hugo C."/>
            <person name="Kampfer P."/>
            <person name="Newman J.D."/>
            <person name="McQuiston J.R."/>
        </authorList>
    </citation>
    <scope>NUCLEOTIDE SEQUENCE [LARGE SCALE GENOMIC DNA]</scope>
    <source>
        <strain evidence="5">G0081</strain>
    </source>
</reference>
<feature type="signal peptide" evidence="2">
    <location>
        <begin position="1"/>
        <end position="18"/>
    </location>
</feature>
<dbReference type="InterPro" id="IPR027385">
    <property type="entry name" value="Beta-barrel_OMP"/>
</dbReference>
<evidence type="ECO:0000313" key="5">
    <source>
        <dbReference type="Proteomes" id="UP000270185"/>
    </source>
</evidence>
<evidence type="ECO:0000313" key="4">
    <source>
        <dbReference type="EMBL" id="AZI31859.1"/>
    </source>
</evidence>
<dbReference type="SUPFAM" id="SSF56925">
    <property type="entry name" value="OMPA-like"/>
    <property type="match status" value="1"/>
</dbReference>
<name>A0A3G8XFC1_9FLAO</name>
<feature type="domain" description="Outer membrane protein beta-barrel" evidence="3">
    <location>
        <begin position="9"/>
        <end position="196"/>
    </location>
</feature>
<dbReference type="EMBL" id="CP034159">
    <property type="protein sequence ID" value="AZI31859.1"/>
    <property type="molecule type" value="Genomic_DNA"/>
</dbReference>